<evidence type="ECO:0000313" key="3">
    <source>
        <dbReference type="Proteomes" id="UP001317191"/>
    </source>
</evidence>
<evidence type="ECO:0008006" key="4">
    <source>
        <dbReference type="Google" id="ProtNLM"/>
    </source>
</evidence>
<name>A0ABT0TKE6_9FLAO</name>
<keyword evidence="1" id="KW-0812">Transmembrane</keyword>
<keyword evidence="1" id="KW-0472">Membrane</keyword>
<evidence type="ECO:0000256" key="1">
    <source>
        <dbReference type="SAM" id="Phobius"/>
    </source>
</evidence>
<evidence type="ECO:0000313" key="2">
    <source>
        <dbReference type="EMBL" id="MCL9807937.1"/>
    </source>
</evidence>
<reference evidence="2 3" key="1">
    <citation type="submission" date="2022-05" db="EMBL/GenBank/DDBJ databases">
        <title>Flavobacterium sp., isolated from activated sludge.</title>
        <authorList>
            <person name="Ran Q."/>
        </authorList>
    </citation>
    <scope>NUCLEOTIDE SEQUENCE [LARGE SCALE GENOMIC DNA]</scope>
    <source>
        <strain evidence="2 3">HXWNR70</strain>
    </source>
</reference>
<keyword evidence="1" id="KW-1133">Transmembrane helix</keyword>
<sequence>MEPDKSIALRPRFYKELVQPIEEILSRCEKLKKEVQPNYSIKTSGNHIWLYIGEQNKKFYSPHLHLELEHRENNHTHVRGLFGPNQTLWTLFMFLHFIIAGIFLIFSMIAYSNWSLKLPYKNDLLIMSLMVVVWGLLYLIGRSNRHHSVPQMKELEELMNKILT</sequence>
<dbReference type="RefSeq" id="WP_250590604.1">
    <property type="nucleotide sequence ID" value="NZ_JAMLJM010000001.1"/>
</dbReference>
<keyword evidence="3" id="KW-1185">Reference proteome</keyword>
<organism evidence="2 3">
    <name type="scientific">Flavobacterium luminosum</name>
    <dbReference type="NCBI Taxonomy" id="2949086"/>
    <lineage>
        <taxon>Bacteria</taxon>
        <taxon>Pseudomonadati</taxon>
        <taxon>Bacteroidota</taxon>
        <taxon>Flavobacteriia</taxon>
        <taxon>Flavobacteriales</taxon>
        <taxon>Flavobacteriaceae</taxon>
        <taxon>Flavobacterium</taxon>
    </lineage>
</organism>
<accession>A0ABT0TKE6</accession>
<proteinExistence type="predicted"/>
<feature type="transmembrane region" description="Helical" evidence="1">
    <location>
        <begin position="88"/>
        <end position="112"/>
    </location>
</feature>
<comment type="caution">
    <text evidence="2">The sequence shown here is derived from an EMBL/GenBank/DDBJ whole genome shotgun (WGS) entry which is preliminary data.</text>
</comment>
<feature type="transmembrane region" description="Helical" evidence="1">
    <location>
        <begin position="124"/>
        <end position="141"/>
    </location>
</feature>
<dbReference type="EMBL" id="JAMLJM010000001">
    <property type="protein sequence ID" value="MCL9807937.1"/>
    <property type="molecule type" value="Genomic_DNA"/>
</dbReference>
<gene>
    <name evidence="2" type="ORF">NAT50_01025</name>
</gene>
<dbReference type="Proteomes" id="UP001317191">
    <property type="component" value="Unassembled WGS sequence"/>
</dbReference>
<protein>
    <recommendedName>
        <fullName evidence="4">GTP-binding protein</fullName>
    </recommendedName>
</protein>